<proteinExistence type="predicted"/>
<dbReference type="InterPro" id="IPR019301">
    <property type="entry name" value="Flagellar_prot_FlgJ_N"/>
</dbReference>
<keyword evidence="3" id="KW-1185">Reference proteome</keyword>
<gene>
    <name evidence="2" type="ORF">EQG66_09935</name>
</gene>
<dbReference type="OrthoDB" id="7862954at2"/>
<reference evidence="3" key="1">
    <citation type="submission" date="2019-01" db="EMBL/GenBank/DDBJ databases">
        <title>Cytophagaceae bacterium strain CAR-16.</title>
        <authorList>
            <person name="Chen W.-M."/>
        </authorList>
    </citation>
    <scope>NUCLEOTIDE SEQUENCE [LARGE SCALE GENOMIC DNA]</scope>
    <source>
        <strain evidence="3">CHR27</strain>
    </source>
</reference>
<sequence length="97" mass="9891">MTDPVRSIVPPTVAQTDQKARAAAQDFEAVFIGQMTKLMLESGAEPGAFSGGHGEALFRGVLAEQLGNAIARGGGIGIADSVLAEIVKLQQADGATP</sequence>
<evidence type="ECO:0000313" key="2">
    <source>
        <dbReference type="EMBL" id="RXR28364.1"/>
    </source>
</evidence>
<keyword evidence="2" id="KW-0966">Cell projection</keyword>
<evidence type="ECO:0000259" key="1">
    <source>
        <dbReference type="Pfam" id="PF10135"/>
    </source>
</evidence>
<protein>
    <submittedName>
        <fullName evidence="2">Flagellar biosynthesis protein FlgJ</fullName>
    </submittedName>
</protein>
<accession>A0A4Q1KII2</accession>
<dbReference type="RefSeq" id="WP_129404439.1">
    <property type="nucleotide sequence ID" value="NZ_SBKP01000009.1"/>
</dbReference>
<dbReference type="EMBL" id="SBKP01000009">
    <property type="protein sequence ID" value="RXR28364.1"/>
    <property type="molecule type" value="Genomic_DNA"/>
</dbReference>
<keyword evidence="2" id="KW-0969">Cilium</keyword>
<dbReference type="Proteomes" id="UP000290958">
    <property type="component" value="Unassembled WGS sequence"/>
</dbReference>
<name>A0A4Q1KII2_9SPHN</name>
<dbReference type="AlphaFoldDB" id="A0A4Q1KII2"/>
<feature type="domain" description="Flagellar protein FlgJ N-terminal" evidence="1">
    <location>
        <begin position="39"/>
        <end position="82"/>
    </location>
</feature>
<evidence type="ECO:0000313" key="3">
    <source>
        <dbReference type="Proteomes" id="UP000290958"/>
    </source>
</evidence>
<keyword evidence="2" id="KW-0282">Flagellum</keyword>
<comment type="caution">
    <text evidence="2">The sequence shown here is derived from an EMBL/GenBank/DDBJ whole genome shotgun (WGS) entry which is preliminary data.</text>
</comment>
<dbReference type="Pfam" id="PF10135">
    <property type="entry name" value="Rod-binding"/>
    <property type="match status" value="1"/>
</dbReference>
<organism evidence="2 3">
    <name type="scientific">Sphingobium fluviale</name>
    <dbReference type="NCBI Taxonomy" id="2506423"/>
    <lineage>
        <taxon>Bacteria</taxon>
        <taxon>Pseudomonadati</taxon>
        <taxon>Pseudomonadota</taxon>
        <taxon>Alphaproteobacteria</taxon>
        <taxon>Sphingomonadales</taxon>
        <taxon>Sphingomonadaceae</taxon>
        <taxon>Sphingobium</taxon>
    </lineage>
</organism>